<feature type="transmembrane region" description="Helical" evidence="2">
    <location>
        <begin position="169"/>
        <end position="191"/>
    </location>
</feature>
<dbReference type="Gene3D" id="2.60.120.560">
    <property type="entry name" value="Exo-inulinase, domain 1"/>
    <property type="match status" value="1"/>
</dbReference>
<feature type="transmembrane region" description="Helical" evidence="2">
    <location>
        <begin position="197"/>
        <end position="216"/>
    </location>
</feature>
<dbReference type="AlphaFoldDB" id="A0A4P6JJ99"/>
<feature type="region of interest" description="Disordered" evidence="1">
    <location>
        <begin position="1"/>
        <end position="41"/>
    </location>
</feature>
<evidence type="ECO:0000256" key="2">
    <source>
        <dbReference type="SAM" id="Phobius"/>
    </source>
</evidence>
<gene>
    <name evidence="3" type="ORF">EPA93_03920</name>
</gene>
<evidence type="ECO:0000256" key="1">
    <source>
        <dbReference type="SAM" id="MobiDB-lite"/>
    </source>
</evidence>
<dbReference type="EMBL" id="CP035758">
    <property type="protein sequence ID" value="QBD75184.1"/>
    <property type="molecule type" value="Genomic_DNA"/>
</dbReference>
<keyword evidence="2" id="KW-0472">Membrane</keyword>
<organism evidence="3 4">
    <name type="scientific">Ktedonosporobacter rubrisoli</name>
    <dbReference type="NCBI Taxonomy" id="2509675"/>
    <lineage>
        <taxon>Bacteria</taxon>
        <taxon>Bacillati</taxon>
        <taxon>Chloroflexota</taxon>
        <taxon>Ktedonobacteria</taxon>
        <taxon>Ktedonobacterales</taxon>
        <taxon>Ktedonosporobacteraceae</taxon>
        <taxon>Ktedonosporobacter</taxon>
    </lineage>
</organism>
<evidence type="ECO:0000313" key="3">
    <source>
        <dbReference type="EMBL" id="QBD75184.1"/>
    </source>
</evidence>
<evidence type="ECO:0000313" key="4">
    <source>
        <dbReference type="Proteomes" id="UP000290365"/>
    </source>
</evidence>
<feature type="transmembrane region" description="Helical" evidence="2">
    <location>
        <begin position="138"/>
        <end position="157"/>
    </location>
</feature>
<reference evidence="3 4" key="1">
    <citation type="submission" date="2019-01" db="EMBL/GenBank/DDBJ databases">
        <title>Ktedonosporobacter rubrisoli SCAWS-G2.</title>
        <authorList>
            <person name="Huang Y."/>
            <person name="Yan B."/>
        </authorList>
    </citation>
    <scope>NUCLEOTIDE SEQUENCE [LARGE SCALE GENOMIC DNA]</scope>
    <source>
        <strain evidence="3 4">SCAWS-G2</strain>
    </source>
</reference>
<dbReference type="Proteomes" id="UP000290365">
    <property type="component" value="Chromosome"/>
</dbReference>
<proteinExistence type="predicted"/>
<keyword evidence="4" id="KW-1185">Reference proteome</keyword>
<name>A0A4P6JJ99_KTERU</name>
<protein>
    <submittedName>
        <fullName evidence="3">Uncharacterized protein</fullName>
    </submittedName>
</protein>
<feature type="transmembrane region" description="Helical" evidence="2">
    <location>
        <begin position="108"/>
        <end position="126"/>
    </location>
</feature>
<dbReference type="KEGG" id="kbs:EPA93_03920"/>
<sequence>MDEWDSISSDTPPNSATDDAWDAVSTPGRPSSQRRQLPPDNLIIEDSLQPARLPGPIMPVTASSQEPPIAPAMPSPVHAKGCAVSSSASAATLPPAPPLRYKQIVRDILALLSAVLFWGSVAPYFWHHIYYISFLMPFYTPLLCLLSYAIGMCIAAISGRKGFDALSPVLLGCLAGFVIRVVIFLTWIDFYVLTFDVYIFLFPLLGAATYAAIQKIRGRSSQASGRQRPLPAPQSSVWQKTALCFAGLLLAASGFSAFHVVNVHNASVAATATAEVVATATATTAQQMYIQDTSGIPAIEDPLSDNNKGYAWGVLTFNFGGSCWFTGKDYHLAITNSANYWMWCAGRGIALNNFAFQVQERMLKPGDAGIVFGYTANGFYRMDVGSEGTFTLYQYTENNKQTQVVQSGTSSAIKSGLNQANIMTLDVHNGNLYFYVNSQFVMNEDLSANGLPYKPGTFGFAAENFGQPTEVVYTNLKVWML</sequence>
<dbReference type="RefSeq" id="WP_129885783.1">
    <property type="nucleotide sequence ID" value="NZ_CP035758.1"/>
</dbReference>
<keyword evidence="2" id="KW-1133">Transmembrane helix</keyword>
<feature type="compositionally biased region" description="Polar residues" evidence="1">
    <location>
        <begin position="1"/>
        <end position="17"/>
    </location>
</feature>
<accession>A0A4P6JJ99</accession>
<keyword evidence="2" id="KW-0812">Transmembrane</keyword>